<protein>
    <submittedName>
        <fullName evidence="5">Uncharacterized protein LOC112463518</fullName>
    </submittedName>
</protein>
<dbReference type="PANTHER" id="PTHR33223:SF6">
    <property type="entry name" value="CCHC-TYPE DOMAIN-CONTAINING PROTEIN"/>
    <property type="match status" value="1"/>
</dbReference>
<dbReference type="InterPro" id="IPR001878">
    <property type="entry name" value="Znf_CCHC"/>
</dbReference>
<sequence>MIPTFDPAKDELTIEKWIEHVDDLAEQYDWDDRSVMRLIPSRLKGHARQWYDARPRLAVTWRNTKKELTQQFRKSIPFQKLFKEAANYESLPGQTLGDYCFQKLRKLRSLDIKIPDKYMIDAVIGGITDANVSRAVRSAQINDANELYAYMTSLSELPPKSDKVTPTGKKGSDRKDRDSRQRRSNKWRDVDKDDPKSTDKAVENVHAKPRECFNCGKEGHFARECSEPRVKCEKCKRWGHLVDKCPQENV</sequence>
<evidence type="ECO:0000256" key="2">
    <source>
        <dbReference type="SAM" id="MobiDB-lite"/>
    </source>
</evidence>
<organism evidence="4 5">
    <name type="scientific">Temnothorax curvispinosus</name>
    <dbReference type="NCBI Taxonomy" id="300111"/>
    <lineage>
        <taxon>Eukaryota</taxon>
        <taxon>Metazoa</taxon>
        <taxon>Ecdysozoa</taxon>
        <taxon>Arthropoda</taxon>
        <taxon>Hexapoda</taxon>
        <taxon>Insecta</taxon>
        <taxon>Pterygota</taxon>
        <taxon>Neoptera</taxon>
        <taxon>Endopterygota</taxon>
        <taxon>Hymenoptera</taxon>
        <taxon>Apocrita</taxon>
        <taxon>Aculeata</taxon>
        <taxon>Formicoidea</taxon>
        <taxon>Formicidae</taxon>
        <taxon>Myrmicinae</taxon>
        <taxon>Temnothorax</taxon>
    </lineage>
</organism>
<evidence type="ECO:0000256" key="1">
    <source>
        <dbReference type="PROSITE-ProRule" id="PRU00047"/>
    </source>
</evidence>
<gene>
    <name evidence="5" type="primary">LOC112463518</name>
</gene>
<dbReference type="GO" id="GO:0008270">
    <property type="term" value="F:zinc ion binding"/>
    <property type="evidence" value="ECO:0007669"/>
    <property type="project" value="UniProtKB-KW"/>
</dbReference>
<dbReference type="RefSeq" id="XP_024885716.1">
    <property type="nucleotide sequence ID" value="XM_025029948.1"/>
</dbReference>
<keyword evidence="1" id="KW-0862">Zinc</keyword>
<dbReference type="GeneID" id="112463518"/>
<dbReference type="AlphaFoldDB" id="A0A6J1QXX0"/>
<feature type="region of interest" description="Disordered" evidence="2">
    <location>
        <begin position="158"/>
        <end position="202"/>
    </location>
</feature>
<keyword evidence="4" id="KW-1185">Reference proteome</keyword>
<dbReference type="Proteomes" id="UP000504618">
    <property type="component" value="Unplaced"/>
</dbReference>
<evidence type="ECO:0000313" key="4">
    <source>
        <dbReference type="Proteomes" id="UP000504618"/>
    </source>
</evidence>
<dbReference type="Pfam" id="PF00098">
    <property type="entry name" value="zf-CCHC"/>
    <property type="match status" value="1"/>
</dbReference>
<proteinExistence type="predicted"/>
<evidence type="ECO:0000313" key="5">
    <source>
        <dbReference type="RefSeq" id="XP_024885716.1"/>
    </source>
</evidence>
<feature type="domain" description="CCHC-type" evidence="3">
    <location>
        <begin position="212"/>
        <end position="227"/>
    </location>
</feature>
<dbReference type="GO" id="GO:0003676">
    <property type="term" value="F:nucleic acid binding"/>
    <property type="evidence" value="ECO:0007669"/>
    <property type="project" value="InterPro"/>
</dbReference>
<dbReference type="OrthoDB" id="7553805at2759"/>
<accession>A0A6J1QXX0</accession>
<feature type="compositionally biased region" description="Basic and acidic residues" evidence="2">
    <location>
        <begin position="170"/>
        <end position="202"/>
    </location>
</feature>
<dbReference type="SMART" id="SM00343">
    <property type="entry name" value="ZnF_C2HC"/>
    <property type="match status" value="2"/>
</dbReference>
<keyword evidence="1" id="KW-0479">Metal-binding</keyword>
<evidence type="ECO:0000259" key="3">
    <source>
        <dbReference type="PROSITE" id="PS50158"/>
    </source>
</evidence>
<dbReference type="SUPFAM" id="SSF57756">
    <property type="entry name" value="Retrovirus zinc finger-like domains"/>
    <property type="match status" value="1"/>
</dbReference>
<reference evidence="5" key="1">
    <citation type="submission" date="2025-08" db="UniProtKB">
        <authorList>
            <consortium name="RefSeq"/>
        </authorList>
    </citation>
    <scope>IDENTIFICATION</scope>
    <source>
        <tissue evidence="5">Whole body</tissue>
    </source>
</reference>
<dbReference type="InterPro" id="IPR036875">
    <property type="entry name" value="Znf_CCHC_sf"/>
</dbReference>
<dbReference type="Gene3D" id="4.10.60.10">
    <property type="entry name" value="Zinc finger, CCHC-type"/>
    <property type="match status" value="1"/>
</dbReference>
<name>A0A6J1QXX0_9HYME</name>
<keyword evidence="1" id="KW-0863">Zinc-finger</keyword>
<dbReference type="PANTHER" id="PTHR33223">
    <property type="entry name" value="CCHC-TYPE DOMAIN-CONTAINING PROTEIN"/>
    <property type="match status" value="1"/>
</dbReference>
<dbReference type="PROSITE" id="PS50158">
    <property type="entry name" value="ZF_CCHC"/>
    <property type="match status" value="1"/>
</dbReference>